<feature type="region of interest" description="Disordered" evidence="1">
    <location>
        <begin position="221"/>
        <end position="257"/>
    </location>
</feature>
<evidence type="ECO:0000313" key="4">
    <source>
        <dbReference type="EMBL" id="GAA0459433.1"/>
    </source>
</evidence>
<keyword evidence="5" id="KW-1185">Reference proteome</keyword>
<organism evidence="4 5">
    <name type="scientific">Streptomyces stramineus</name>
    <dbReference type="NCBI Taxonomy" id="173861"/>
    <lineage>
        <taxon>Bacteria</taxon>
        <taxon>Bacillati</taxon>
        <taxon>Actinomycetota</taxon>
        <taxon>Actinomycetes</taxon>
        <taxon>Kitasatosporales</taxon>
        <taxon>Streptomycetaceae</taxon>
        <taxon>Streptomyces</taxon>
    </lineage>
</organism>
<proteinExistence type="predicted"/>
<dbReference type="RefSeq" id="WP_344089376.1">
    <property type="nucleotide sequence ID" value="NZ_BAAAHB010000017.1"/>
</dbReference>
<gene>
    <name evidence="4" type="ORF">GCM10009544_22490</name>
</gene>
<keyword evidence="2" id="KW-0732">Signal</keyword>
<feature type="chain" id="PRO_5046844713" evidence="2">
    <location>
        <begin position="29"/>
        <end position="257"/>
    </location>
</feature>
<dbReference type="InterPro" id="IPR025164">
    <property type="entry name" value="Toastrack_DUF4097"/>
</dbReference>
<dbReference type="Proteomes" id="UP001499895">
    <property type="component" value="Unassembled WGS sequence"/>
</dbReference>
<comment type="caution">
    <text evidence="4">The sequence shown here is derived from an EMBL/GenBank/DDBJ whole genome shotgun (WGS) entry which is preliminary data.</text>
</comment>
<dbReference type="EMBL" id="BAAAHB010000017">
    <property type="protein sequence ID" value="GAA0459433.1"/>
    <property type="molecule type" value="Genomic_DNA"/>
</dbReference>
<evidence type="ECO:0000256" key="2">
    <source>
        <dbReference type="SAM" id="SignalP"/>
    </source>
</evidence>
<feature type="signal peptide" evidence="2">
    <location>
        <begin position="1"/>
        <end position="28"/>
    </location>
</feature>
<feature type="compositionally biased region" description="Polar residues" evidence="1">
    <location>
        <begin position="240"/>
        <end position="249"/>
    </location>
</feature>
<feature type="domain" description="DUF4097" evidence="3">
    <location>
        <begin position="126"/>
        <end position="256"/>
    </location>
</feature>
<dbReference type="Pfam" id="PF13349">
    <property type="entry name" value="DUF4097"/>
    <property type="match status" value="1"/>
</dbReference>
<reference evidence="4 5" key="1">
    <citation type="journal article" date="2019" name="Int. J. Syst. Evol. Microbiol.">
        <title>The Global Catalogue of Microorganisms (GCM) 10K type strain sequencing project: providing services to taxonomists for standard genome sequencing and annotation.</title>
        <authorList>
            <consortium name="The Broad Institute Genomics Platform"/>
            <consortium name="The Broad Institute Genome Sequencing Center for Infectious Disease"/>
            <person name="Wu L."/>
            <person name="Ma J."/>
        </authorList>
    </citation>
    <scope>NUCLEOTIDE SEQUENCE [LARGE SCALE GENOMIC DNA]</scope>
    <source>
        <strain evidence="4 5">JCM 10649</strain>
    </source>
</reference>
<sequence length="257" mass="26847">MNPRTPRRSTARLSFAACGALVAAVALTGCGGGGVDDAEPERKSFALPGKELTVDSDDSRLELVPGDGKDVNVTRWFDGWTLGGTAKVTWEMDGSTLKLREHCSGISTDCEAKHRIEVPHGVKVTVKEHNGGVRAKGFASDLKISSDNGEVRVSDSSGALDLSSSNGTVTVTAGAAPRVRATSGNGEVRIALTRVPDRVETSTDNGGITIDVPRAAYKVDARSGNGKATVDVPRDDASRHSLSGHSDNGNVKVRIAN</sequence>
<evidence type="ECO:0000313" key="5">
    <source>
        <dbReference type="Proteomes" id="UP001499895"/>
    </source>
</evidence>
<dbReference type="PROSITE" id="PS51257">
    <property type="entry name" value="PROKAR_LIPOPROTEIN"/>
    <property type="match status" value="1"/>
</dbReference>
<name>A0ABN0ZUK9_9ACTN</name>
<evidence type="ECO:0000259" key="3">
    <source>
        <dbReference type="Pfam" id="PF13349"/>
    </source>
</evidence>
<evidence type="ECO:0000256" key="1">
    <source>
        <dbReference type="SAM" id="MobiDB-lite"/>
    </source>
</evidence>
<accession>A0ABN0ZUK9</accession>
<protein>
    <submittedName>
        <fullName evidence="4">DUF4097 family beta strand repeat-containing protein</fullName>
    </submittedName>
</protein>